<comment type="caution">
    <text evidence="6">The sequence shown here is derived from an EMBL/GenBank/DDBJ whole genome shotgun (WGS) entry which is preliminary data.</text>
</comment>
<dbReference type="InterPro" id="IPR019432">
    <property type="entry name" value="Acyltransferase_MbtK/IucB-like"/>
</dbReference>
<comment type="pathway">
    <text evidence="2">Siderophore biosynthesis; mycobactin biosynthesis.</text>
</comment>
<name>A0A9X1LTG6_9MICO</name>
<dbReference type="GO" id="GO:0016410">
    <property type="term" value="F:N-acyltransferase activity"/>
    <property type="evidence" value="ECO:0007669"/>
    <property type="project" value="TreeGrafter"/>
</dbReference>
<dbReference type="Pfam" id="PF13523">
    <property type="entry name" value="Acetyltransf_8"/>
    <property type="match status" value="1"/>
</dbReference>
<dbReference type="PANTHER" id="PTHR31438:SF1">
    <property type="entry name" value="LYSINE N-ACYLTRANSFERASE C17G9.06C-RELATED"/>
    <property type="match status" value="1"/>
</dbReference>
<evidence type="ECO:0000313" key="6">
    <source>
        <dbReference type="EMBL" id="MCC2031502.1"/>
    </source>
</evidence>
<keyword evidence="7" id="KW-1185">Reference proteome</keyword>
<protein>
    <recommendedName>
        <fullName evidence="3">Lysine N-acyltransferase MbtK</fullName>
    </recommendedName>
    <alternativeName>
        <fullName evidence="4">Mycobactin synthase protein K</fullName>
    </alternativeName>
</protein>
<feature type="domain" description="Acyltransferase MbtK/IucB-like conserved" evidence="5">
    <location>
        <begin position="32"/>
        <end position="80"/>
    </location>
</feature>
<dbReference type="PANTHER" id="PTHR31438">
    <property type="entry name" value="LYSINE N-ACYLTRANSFERASE C17G9.06C-RELATED"/>
    <property type="match status" value="1"/>
</dbReference>
<evidence type="ECO:0000256" key="3">
    <source>
        <dbReference type="ARBA" id="ARBA00020586"/>
    </source>
</evidence>
<organism evidence="6 7">
    <name type="scientific">Microbacterium allomyrinae</name>
    <dbReference type="NCBI Taxonomy" id="2830666"/>
    <lineage>
        <taxon>Bacteria</taxon>
        <taxon>Bacillati</taxon>
        <taxon>Actinomycetota</taxon>
        <taxon>Actinomycetes</taxon>
        <taxon>Micrococcales</taxon>
        <taxon>Microbacteriaceae</taxon>
        <taxon>Microbacterium</taxon>
    </lineage>
</organism>
<dbReference type="SUPFAM" id="SSF55729">
    <property type="entry name" value="Acyl-CoA N-acyltransferases (Nat)"/>
    <property type="match status" value="1"/>
</dbReference>
<dbReference type="EMBL" id="JAGTTN010000001">
    <property type="protein sequence ID" value="MCC2031502.1"/>
    <property type="molecule type" value="Genomic_DNA"/>
</dbReference>
<dbReference type="InterPro" id="IPR016181">
    <property type="entry name" value="Acyl_CoA_acyltransferase"/>
</dbReference>
<dbReference type="Gene3D" id="3.40.630.30">
    <property type="match status" value="1"/>
</dbReference>
<gene>
    <name evidence="6" type="ORF">KEC57_04815</name>
</gene>
<evidence type="ECO:0000313" key="7">
    <source>
        <dbReference type="Proteomes" id="UP001139354"/>
    </source>
</evidence>
<dbReference type="RefSeq" id="WP_229383382.1">
    <property type="nucleotide sequence ID" value="NZ_JAGTTN010000001.1"/>
</dbReference>
<dbReference type="Proteomes" id="UP001139354">
    <property type="component" value="Unassembled WGS sequence"/>
</dbReference>
<reference evidence="6" key="1">
    <citation type="submission" date="2021-04" db="EMBL/GenBank/DDBJ databases">
        <title>Microbacterium tenobrionis sp. nov. and Microbacterium allomyrinae sp. nov., isolated from larvae of Tenobrio molitor and Allomyrina dichotoma, respectively.</title>
        <authorList>
            <person name="Lee S.D."/>
        </authorList>
    </citation>
    <scope>NUCLEOTIDE SEQUENCE</scope>
    <source>
        <strain evidence="6">BWT-G7</strain>
    </source>
</reference>
<dbReference type="GO" id="GO:0019290">
    <property type="term" value="P:siderophore biosynthetic process"/>
    <property type="evidence" value="ECO:0007669"/>
    <property type="project" value="InterPro"/>
</dbReference>
<proteinExistence type="predicted"/>
<comment type="function">
    <text evidence="1">Acyltransferase required for the direct transfer of medium- to long-chain fatty acyl moieties from a carrier protein (MbtL) on to the epsilon-amino group of lysine residue in the mycobactin core.</text>
</comment>
<evidence type="ECO:0000256" key="1">
    <source>
        <dbReference type="ARBA" id="ARBA00003818"/>
    </source>
</evidence>
<dbReference type="SMART" id="SM01006">
    <property type="entry name" value="AlcB"/>
    <property type="match status" value="1"/>
</dbReference>
<evidence type="ECO:0000256" key="4">
    <source>
        <dbReference type="ARBA" id="ARBA00031122"/>
    </source>
</evidence>
<sequence>MTATRTARLISGRAGALVHTADDPVLGRIEVVVLDPDADLDVIHRWVTAPGAAFWGLAGHSREELRDLYAYVDELPSHHAFLIRRESEPVVLLQTYEPENDPLGDAYDTLPGDVGIHFLLGARGAPVAGFTTRIGHVIASFVFSRPEVDRIVIEPDVDNDRALARVRLFGFEHGPHVDLPGKTGQLAFLTRQRWETLSAALG</sequence>
<accession>A0A9X1LTG6</accession>
<dbReference type="AlphaFoldDB" id="A0A9X1LTG6"/>
<evidence type="ECO:0000256" key="2">
    <source>
        <dbReference type="ARBA" id="ARBA00005102"/>
    </source>
</evidence>
<evidence type="ECO:0000259" key="5">
    <source>
        <dbReference type="SMART" id="SM01006"/>
    </source>
</evidence>